<dbReference type="PIRSF" id="PIRSF004749">
    <property type="entry name" value="Pep_def"/>
    <property type="match status" value="1"/>
</dbReference>
<dbReference type="GO" id="GO:0046872">
    <property type="term" value="F:metal ion binding"/>
    <property type="evidence" value="ECO:0007669"/>
    <property type="project" value="UniProtKB-KW"/>
</dbReference>
<dbReference type="Gene3D" id="3.90.45.10">
    <property type="entry name" value="Peptide deformylase"/>
    <property type="match status" value="1"/>
</dbReference>
<evidence type="ECO:0000313" key="8">
    <source>
        <dbReference type="Proteomes" id="UP000502958"/>
    </source>
</evidence>
<dbReference type="PRINTS" id="PR01576">
    <property type="entry name" value="PDEFORMYLASE"/>
</dbReference>
<comment type="catalytic activity">
    <reaction evidence="6">
        <text>N-terminal N-formyl-L-methionyl-[peptide] + H2O = N-terminal L-methionyl-[peptide] + formate</text>
        <dbReference type="Rhea" id="RHEA:24420"/>
        <dbReference type="Rhea" id="RHEA-COMP:10639"/>
        <dbReference type="Rhea" id="RHEA-COMP:10640"/>
        <dbReference type="ChEBI" id="CHEBI:15377"/>
        <dbReference type="ChEBI" id="CHEBI:15740"/>
        <dbReference type="ChEBI" id="CHEBI:49298"/>
        <dbReference type="ChEBI" id="CHEBI:64731"/>
        <dbReference type="EC" id="3.5.1.88"/>
    </reaction>
</comment>
<keyword evidence="4 6" id="KW-0648">Protein biosynthesis</keyword>
<comment type="similarity">
    <text evidence="1 6">Belongs to the polypeptide deformylase family.</text>
</comment>
<dbReference type="PANTHER" id="PTHR10458">
    <property type="entry name" value="PEPTIDE DEFORMYLASE"/>
    <property type="match status" value="1"/>
</dbReference>
<evidence type="ECO:0000256" key="2">
    <source>
        <dbReference type="ARBA" id="ARBA00022723"/>
    </source>
</evidence>
<dbReference type="NCBIfam" id="TIGR00079">
    <property type="entry name" value="pept_deformyl"/>
    <property type="match status" value="1"/>
</dbReference>
<dbReference type="Proteomes" id="UP000502958">
    <property type="component" value="Chromosome"/>
</dbReference>
<evidence type="ECO:0000256" key="5">
    <source>
        <dbReference type="ARBA" id="ARBA00023004"/>
    </source>
</evidence>
<sequence length="174" mass="20427">MSDLKLLYYPDRRLRLIAKPVTEINKKIKKIINNMIYTMHQKEGIGLAATQVDIQLQIIVINVMQKKDTDLVLINPKILKKEGNISIQEGCLSIPEYRAFIPRFNYIKVQSIDQYGETIEIEAQSIMSICIQHEIDHLQGKLFIDYLSKFKKDRIKKKFEKFKKQQIKSLRESS</sequence>
<comment type="cofactor">
    <cofactor evidence="6">
        <name>Fe(2+)</name>
        <dbReference type="ChEBI" id="CHEBI:29033"/>
    </cofactor>
    <text evidence="6">Binds 1 Fe(2+) ion.</text>
</comment>
<dbReference type="InterPro" id="IPR023635">
    <property type="entry name" value="Peptide_deformylase"/>
</dbReference>
<evidence type="ECO:0000313" key="7">
    <source>
        <dbReference type="EMBL" id="QIE02174.1"/>
    </source>
</evidence>
<dbReference type="PANTHER" id="PTHR10458:SF21">
    <property type="entry name" value="PEPTIDE DEFORMYLASE"/>
    <property type="match status" value="1"/>
</dbReference>
<keyword evidence="3 6" id="KW-0378">Hydrolase</keyword>
<dbReference type="HAMAP" id="MF_00163">
    <property type="entry name" value="Pep_deformylase"/>
    <property type="match status" value="1"/>
</dbReference>
<accession>A0A6C1FB66</accession>
<dbReference type="Pfam" id="PF01327">
    <property type="entry name" value="Pep_deformylase"/>
    <property type="match status" value="1"/>
</dbReference>
<gene>
    <name evidence="6 7" type="primary">def</name>
    <name evidence="7" type="ORF">GUU85_02335</name>
</gene>
<dbReference type="EMBL" id="CP047588">
    <property type="protein sequence ID" value="QIE02174.1"/>
    <property type="molecule type" value="Genomic_DNA"/>
</dbReference>
<evidence type="ECO:0000256" key="1">
    <source>
        <dbReference type="ARBA" id="ARBA00010759"/>
    </source>
</evidence>
<dbReference type="InterPro" id="IPR036821">
    <property type="entry name" value="Peptide_deformylase_sf"/>
</dbReference>
<feature type="binding site" evidence="6">
    <location>
        <position position="133"/>
    </location>
    <ligand>
        <name>Fe cation</name>
        <dbReference type="ChEBI" id="CHEBI:24875"/>
    </ligand>
</feature>
<dbReference type="NCBIfam" id="NF001159">
    <property type="entry name" value="PRK00150.1-3"/>
    <property type="match status" value="1"/>
</dbReference>
<dbReference type="RefSeq" id="WP_163119558.1">
    <property type="nucleotide sequence ID" value="NZ_CP047588.1"/>
</dbReference>
<feature type="binding site" evidence="6">
    <location>
        <position position="91"/>
    </location>
    <ligand>
        <name>Fe cation</name>
        <dbReference type="ChEBI" id="CHEBI:24875"/>
    </ligand>
</feature>
<proteinExistence type="inferred from homology"/>
<evidence type="ECO:0000256" key="6">
    <source>
        <dbReference type="HAMAP-Rule" id="MF_00163"/>
    </source>
</evidence>
<keyword evidence="5 6" id="KW-0408">Iron</keyword>
<feature type="active site" evidence="6">
    <location>
        <position position="134"/>
    </location>
</feature>
<protein>
    <recommendedName>
        <fullName evidence="6">Peptide deformylase</fullName>
        <shortName evidence="6">PDF</shortName>
        <ecNumber evidence="6">3.5.1.88</ecNumber>
    </recommendedName>
    <alternativeName>
        <fullName evidence="6">Polypeptide deformylase</fullName>
    </alternativeName>
</protein>
<comment type="function">
    <text evidence="6">Removes the formyl group from the N-terminal Met of newly synthesized proteins. Requires at least a dipeptide for an efficient rate of reaction. N-terminal L-methionine is a prerequisite for activity but the enzyme has broad specificity at other positions.</text>
</comment>
<dbReference type="CDD" id="cd00487">
    <property type="entry name" value="Pep_deformylase"/>
    <property type="match status" value="1"/>
</dbReference>
<evidence type="ECO:0000256" key="4">
    <source>
        <dbReference type="ARBA" id="ARBA00022917"/>
    </source>
</evidence>
<reference evidence="7 8" key="1">
    <citation type="submission" date="2020-01" db="EMBL/GenBank/DDBJ databases">
        <title>Complete genome of Buchnera aphidicola isolated from Chaitophorus populeti.</title>
        <authorList>
            <person name="Park J."/>
            <person name="Xi H."/>
        </authorList>
    </citation>
    <scope>NUCLEOTIDE SEQUENCE [LARGE SCALE GENOMIC DNA]</scope>
    <source>
        <strain evidence="7 8">UsonBac</strain>
    </source>
</reference>
<keyword evidence="2 6" id="KW-0479">Metal-binding</keyword>
<dbReference type="AlphaFoldDB" id="A0A6C1FB66"/>
<dbReference type="GO" id="GO:0042586">
    <property type="term" value="F:peptide deformylase activity"/>
    <property type="evidence" value="ECO:0007669"/>
    <property type="project" value="UniProtKB-UniRule"/>
</dbReference>
<dbReference type="EC" id="3.5.1.88" evidence="6"/>
<dbReference type="GO" id="GO:0006412">
    <property type="term" value="P:translation"/>
    <property type="evidence" value="ECO:0007669"/>
    <property type="project" value="UniProtKB-UniRule"/>
</dbReference>
<feature type="binding site" evidence="6">
    <location>
        <position position="137"/>
    </location>
    <ligand>
        <name>Fe cation</name>
        <dbReference type="ChEBI" id="CHEBI:24875"/>
    </ligand>
</feature>
<name>A0A6C1FB66_BUCUN</name>
<organism evidence="7 8">
    <name type="scientific">Buchnera aphidicola subsp. Uroleucon sonchi</name>
    <dbReference type="NCBI Taxonomy" id="118118"/>
    <lineage>
        <taxon>Bacteria</taxon>
        <taxon>Pseudomonadati</taxon>
        <taxon>Pseudomonadota</taxon>
        <taxon>Gammaproteobacteria</taxon>
        <taxon>Enterobacterales</taxon>
        <taxon>Erwiniaceae</taxon>
        <taxon>Buchnera</taxon>
    </lineage>
</organism>
<evidence type="ECO:0000256" key="3">
    <source>
        <dbReference type="ARBA" id="ARBA00022801"/>
    </source>
</evidence>
<dbReference type="SUPFAM" id="SSF56420">
    <property type="entry name" value="Peptide deformylase"/>
    <property type="match status" value="1"/>
</dbReference>